<comment type="caution">
    <text evidence="2">The sequence shown here is derived from an EMBL/GenBank/DDBJ whole genome shotgun (WGS) entry which is preliminary data.</text>
</comment>
<feature type="compositionally biased region" description="Polar residues" evidence="1">
    <location>
        <begin position="1"/>
        <end position="12"/>
    </location>
</feature>
<reference evidence="2 3" key="1">
    <citation type="submission" date="2023-10" db="EMBL/GenBank/DDBJ databases">
        <title>Draft genome sequence of Xylaria bambusicola isolate GMP-LS, the root and basal stem rot pathogen of sugarcane in Indonesia.</title>
        <authorList>
            <person name="Selvaraj P."/>
            <person name="Muralishankar V."/>
            <person name="Muruganantham S."/>
            <person name="Sp S."/>
            <person name="Haryani S."/>
            <person name="Lau K.J.X."/>
            <person name="Naqvi N.I."/>
        </authorList>
    </citation>
    <scope>NUCLEOTIDE SEQUENCE [LARGE SCALE GENOMIC DNA]</scope>
    <source>
        <strain evidence="2">GMP-LS</strain>
    </source>
</reference>
<evidence type="ECO:0000313" key="2">
    <source>
        <dbReference type="EMBL" id="KAK5634224.1"/>
    </source>
</evidence>
<gene>
    <name evidence="2" type="ORF">RRF57_009938</name>
</gene>
<dbReference type="AlphaFoldDB" id="A0AAN7UU84"/>
<evidence type="ECO:0000313" key="3">
    <source>
        <dbReference type="Proteomes" id="UP001305414"/>
    </source>
</evidence>
<dbReference type="Proteomes" id="UP001305414">
    <property type="component" value="Unassembled WGS sequence"/>
</dbReference>
<dbReference type="EMBL" id="JAWHQM010000039">
    <property type="protein sequence ID" value="KAK5634224.1"/>
    <property type="molecule type" value="Genomic_DNA"/>
</dbReference>
<keyword evidence="3" id="KW-1185">Reference proteome</keyword>
<protein>
    <submittedName>
        <fullName evidence="2">Uncharacterized protein</fullName>
    </submittedName>
</protein>
<evidence type="ECO:0000256" key="1">
    <source>
        <dbReference type="SAM" id="MobiDB-lite"/>
    </source>
</evidence>
<feature type="region of interest" description="Disordered" evidence="1">
    <location>
        <begin position="1"/>
        <end position="31"/>
    </location>
</feature>
<sequence>MGKVQQASTSPHQSRKIRRHNQKPTLAPQTDEWHWVVFAIAVEEDIDTLGDLTSNSEGNESHRDQVDGDGDGSQEDDTY</sequence>
<name>A0AAN7UU84_9PEZI</name>
<organism evidence="2 3">
    <name type="scientific">Xylaria bambusicola</name>
    <dbReference type="NCBI Taxonomy" id="326684"/>
    <lineage>
        <taxon>Eukaryota</taxon>
        <taxon>Fungi</taxon>
        <taxon>Dikarya</taxon>
        <taxon>Ascomycota</taxon>
        <taxon>Pezizomycotina</taxon>
        <taxon>Sordariomycetes</taxon>
        <taxon>Xylariomycetidae</taxon>
        <taxon>Xylariales</taxon>
        <taxon>Xylariaceae</taxon>
        <taxon>Xylaria</taxon>
    </lineage>
</organism>
<feature type="region of interest" description="Disordered" evidence="1">
    <location>
        <begin position="49"/>
        <end position="79"/>
    </location>
</feature>
<feature type="compositionally biased region" description="Acidic residues" evidence="1">
    <location>
        <begin position="67"/>
        <end position="79"/>
    </location>
</feature>
<proteinExistence type="predicted"/>
<accession>A0AAN7UU84</accession>
<feature type="compositionally biased region" description="Basic residues" evidence="1">
    <location>
        <begin position="13"/>
        <end position="22"/>
    </location>
</feature>